<dbReference type="PANTHER" id="PTHR48111">
    <property type="entry name" value="REGULATOR OF RPOS"/>
    <property type="match status" value="1"/>
</dbReference>
<organism evidence="6 7">
    <name type="scientific">Actinomadura gamaensis</name>
    <dbReference type="NCBI Taxonomy" id="1763541"/>
    <lineage>
        <taxon>Bacteria</taxon>
        <taxon>Bacillati</taxon>
        <taxon>Actinomycetota</taxon>
        <taxon>Actinomycetes</taxon>
        <taxon>Streptosporangiales</taxon>
        <taxon>Thermomonosporaceae</taxon>
        <taxon>Actinomadura</taxon>
    </lineage>
</organism>
<evidence type="ECO:0000259" key="5">
    <source>
        <dbReference type="PROSITE" id="PS51755"/>
    </source>
</evidence>
<accession>A0ABV9U7J9</accession>
<name>A0ABV9U7J9_9ACTN</name>
<feature type="domain" description="Response regulatory" evidence="4">
    <location>
        <begin position="6"/>
        <end position="120"/>
    </location>
</feature>
<reference evidence="7" key="1">
    <citation type="journal article" date="2019" name="Int. J. Syst. Evol. Microbiol.">
        <title>The Global Catalogue of Microorganisms (GCM) 10K type strain sequencing project: providing services to taxonomists for standard genome sequencing and annotation.</title>
        <authorList>
            <consortium name="The Broad Institute Genomics Platform"/>
            <consortium name="The Broad Institute Genome Sequencing Center for Infectious Disease"/>
            <person name="Wu L."/>
            <person name="Ma J."/>
        </authorList>
    </citation>
    <scope>NUCLEOTIDE SEQUENCE [LARGE SCALE GENOMIC DNA]</scope>
    <source>
        <strain evidence="7">KLKA75</strain>
    </source>
</reference>
<proteinExistence type="predicted"/>
<dbReference type="Proteomes" id="UP001595872">
    <property type="component" value="Unassembled WGS sequence"/>
</dbReference>
<dbReference type="PROSITE" id="PS50110">
    <property type="entry name" value="RESPONSE_REGULATORY"/>
    <property type="match status" value="1"/>
</dbReference>
<dbReference type="InterPro" id="IPR001789">
    <property type="entry name" value="Sig_transdc_resp-reg_receiver"/>
</dbReference>
<dbReference type="PANTHER" id="PTHR48111:SF28">
    <property type="entry name" value="TRANSCRIPTIONAL REGULATORY PROTEIN TCRX-RELATED"/>
    <property type="match status" value="1"/>
</dbReference>
<dbReference type="PROSITE" id="PS51755">
    <property type="entry name" value="OMPR_PHOB"/>
    <property type="match status" value="1"/>
</dbReference>
<gene>
    <name evidence="6" type="ORF">ACFPCY_34870</name>
</gene>
<feature type="modified residue" description="4-aspartylphosphate" evidence="2">
    <location>
        <position position="55"/>
    </location>
</feature>
<evidence type="ECO:0000259" key="4">
    <source>
        <dbReference type="PROSITE" id="PS50110"/>
    </source>
</evidence>
<evidence type="ECO:0000313" key="6">
    <source>
        <dbReference type="EMBL" id="MFC4912528.1"/>
    </source>
</evidence>
<dbReference type="SMART" id="SM00862">
    <property type="entry name" value="Trans_reg_C"/>
    <property type="match status" value="1"/>
</dbReference>
<dbReference type="Pfam" id="PF00486">
    <property type="entry name" value="Trans_reg_C"/>
    <property type="match status" value="1"/>
</dbReference>
<protein>
    <submittedName>
        <fullName evidence="6">Response regulator transcription factor</fullName>
    </submittedName>
</protein>
<dbReference type="InterPro" id="IPR039420">
    <property type="entry name" value="WalR-like"/>
</dbReference>
<sequence>MNEERRVLVVDDEANIRDLIETALTFHGFAVETARDGAGALRAAKETRPDLVLLDVLMPDLDGFEVCRRLRADGDQVPIIFLTARDTPSDTVTGLTLGGDDYVTKPFSIDALVARVRAVLRRTAPAGASQDDDLLRVGDLELSESRWTVRRAGTDVDLSPTEFRLLACLMRNEGRVLTRAQLLESVWGWDGNPQVVETYISYLRRKLDPLGPPLIHTRRGVGYTLRA</sequence>
<dbReference type="InterPro" id="IPR016032">
    <property type="entry name" value="Sig_transdc_resp-reg_C-effctor"/>
</dbReference>
<evidence type="ECO:0000313" key="7">
    <source>
        <dbReference type="Proteomes" id="UP001595872"/>
    </source>
</evidence>
<keyword evidence="2" id="KW-0597">Phosphoprotein</keyword>
<dbReference type="CDD" id="cd00383">
    <property type="entry name" value="trans_reg_C"/>
    <property type="match status" value="1"/>
</dbReference>
<evidence type="ECO:0000256" key="1">
    <source>
        <dbReference type="ARBA" id="ARBA00023125"/>
    </source>
</evidence>
<dbReference type="Gene3D" id="6.10.250.690">
    <property type="match status" value="1"/>
</dbReference>
<dbReference type="InterPro" id="IPR036388">
    <property type="entry name" value="WH-like_DNA-bd_sf"/>
</dbReference>
<dbReference type="RefSeq" id="WP_378262524.1">
    <property type="nucleotide sequence ID" value="NZ_JBHSIT010000012.1"/>
</dbReference>
<dbReference type="InterPro" id="IPR011006">
    <property type="entry name" value="CheY-like_superfamily"/>
</dbReference>
<dbReference type="Gene3D" id="3.40.50.2300">
    <property type="match status" value="1"/>
</dbReference>
<comment type="caution">
    <text evidence="6">The sequence shown here is derived from an EMBL/GenBank/DDBJ whole genome shotgun (WGS) entry which is preliminary data.</text>
</comment>
<dbReference type="Gene3D" id="1.10.10.10">
    <property type="entry name" value="Winged helix-like DNA-binding domain superfamily/Winged helix DNA-binding domain"/>
    <property type="match status" value="1"/>
</dbReference>
<dbReference type="Pfam" id="PF00072">
    <property type="entry name" value="Response_reg"/>
    <property type="match status" value="1"/>
</dbReference>
<dbReference type="InterPro" id="IPR001867">
    <property type="entry name" value="OmpR/PhoB-type_DNA-bd"/>
</dbReference>
<feature type="domain" description="OmpR/PhoB-type" evidence="5">
    <location>
        <begin position="132"/>
        <end position="227"/>
    </location>
</feature>
<dbReference type="EMBL" id="JBHSIT010000012">
    <property type="protein sequence ID" value="MFC4912528.1"/>
    <property type="molecule type" value="Genomic_DNA"/>
</dbReference>
<keyword evidence="1 3" id="KW-0238">DNA-binding</keyword>
<dbReference type="SUPFAM" id="SSF52172">
    <property type="entry name" value="CheY-like"/>
    <property type="match status" value="1"/>
</dbReference>
<evidence type="ECO:0000256" key="3">
    <source>
        <dbReference type="PROSITE-ProRule" id="PRU01091"/>
    </source>
</evidence>
<evidence type="ECO:0000256" key="2">
    <source>
        <dbReference type="PROSITE-ProRule" id="PRU00169"/>
    </source>
</evidence>
<dbReference type="SUPFAM" id="SSF46894">
    <property type="entry name" value="C-terminal effector domain of the bipartite response regulators"/>
    <property type="match status" value="1"/>
</dbReference>
<keyword evidence="7" id="KW-1185">Reference proteome</keyword>
<dbReference type="SMART" id="SM00448">
    <property type="entry name" value="REC"/>
    <property type="match status" value="1"/>
</dbReference>
<feature type="DNA-binding region" description="OmpR/PhoB-type" evidence="3">
    <location>
        <begin position="132"/>
        <end position="227"/>
    </location>
</feature>